<reference evidence="3 4" key="1">
    <citation type="submission" date="2010-03" db="EMBL/GenBank/DDBJ databases">
        <title>The genome sequence of Clostridiales sp. SSC/2.</title>
        <authorList>
            <consortium name="metaHIT consortium -- http://www.metahit.eu/"/>
            <person name="Pajon A."/>
            <person name="Turner K."/>
            <person name="Parkhill J."/>
            <person name="Duncan S."/>
            <person name="Flint H."/>
        </authorList>
    </citation>
    <scope>NUCLEOTIDE SEQUENCE [LARGE SCALE GENOMIC DNA]</scope>
    <source>
        <strain evidence="3 4">SSC/2</strain>
    </source>
</reference>
<keyword evidence="1" id="KW-1133">Transmembrane helix</keyword>
<name>D4MWF1_ANAHA</name>
<dbReference type="Gene3D" id="3.30.565.10">
    <property type="entry name" value="Histidine kinase-like ATPase, C-terminal domain"/>
    <property type="match status" value="1"/>
</dbReference>
<evidence type="ECO:0000313" key="3">
    <source>
        <dbReference type="EMBL" id="CBL39717.1"/>
    </source>
</evidence>
<feature type="transmembrane region" description="Helical" evidence="1">
    <location>
        <begin position="93"/>
        <end position="112"/>
    </location>
</feature>
<dbReference type="PATRIC" id="fig|245018.3.peg.318"/>
<dbReference type="CDD" id="cd16935">
    <property type="entry name" value="HATPase_AgrC-ComD-like"/>
    <property type="match status" value="1"/>
</dbReference>
<organism evidence="3 4">
    <name type="scientific">Anaerostipes hadrus</name>
    <dbReference type="NCBI Taxonomy" id="649756"/>
    <lineage>
        <taxon>Bacteria</taxon>
        <taxon>Bacillati</taxon>
        <taxon>Bacillota</taxon>
        <taxon>Clostridia</taxon>
        <taxon>Lachnospirales</taxon>
        <taxon>Lachnospiraceae</taxon>
        <taxon>Anaerostipes</taxon>
    </lineage>
</organism>
<feature type="transmembrane region" description="Helical" evidence="1">
    <location>
        <begin position="118"/>
        <end position="138"/>
    </location>
</feature>
<protein>
    <recommendedName>
        <fullName evidence="2">Sensor histidine kinase NatK-like C-terminal domain-containing protein</fullName>
    </recommendedName>
</protein>
<dbReference type="InterPro" id="IPR036890">
    <property type="entry name" value="HATPase_C_sf"/>
</dbReference>
<evidence type="ECO:0000256" key="1">
    <source>
        <dbReference type="SAM" id="Phobius"/>
    </source>
</evidence>
<feature type="domain" description="Sensor histidine kinase NatK-like C-terminal" evidence="2">
    <location>
        <begin position="325"/>
        <end position="421"/>
    </location>
</feature>
<dbReference type="KEGG" id="bprl:CL2_29250"/>
<dbReference type="EMBL" id="FP929061">
    <property type="protein sequence ID" value="CBL39717.1"/>
    <property type="molecule type" value="Genomic_DNA"/>
</dbReference>
<dbReference type="Proteomes" id="UP000008960">
    <property type="component" value="Chromosome"/>
</dbReference>
<evidence type="ECO:0000259" key="2">
    <source>
        <dbReference type="Pfam" id="PF14501"/>
    </source>
</evidence>
<feature type="transmembrane region" description="Helical" evidence="1">
    <location>
        <begin position="150"/>
        <end position="166"/>
    </location>
</feature>
<accession>D4MWF1</accession>
<dbReference type="AlphaFoldDB" id="D4MWF1"/>
<dbReference type="Pfam" id="PF14501">
    <property type="entry name" value="HATPase_c_5"/>
    <property type="match status" value="1"/>
</dbReference>
<gene>
    <name evidence="3" type="ORF">CL2_29250</name>
</gene>
<feature type="transmembrane region" description="Helical" evidence="1">
    <location>
        <begin position="186"/>
        <end position="204"/>
    </location>
</feature>
<feature type="transmembrane region" description="Helical" evidence="1">
    <location>
        <begin position="6"/>
        <end position="26"/>
    </location>
</feature>
<evidence type="ECO:0000313" key="4">
    <source>
        <dbReference type="Proteomes" id="UP000008960"/>
    </source>
</evidence>
<feature type="transmembrane region" description="Helical" evidence="1">
    <location>
        <begin position="63"/>
        <end position="81"/>
    </location>
</feature>
<reference evidence="3 4" key="2">
    <citation type="submission" date="2010-03" db="EMBL/GenBank/DDBJ databases">
        <authorList>
            <person name="Pajon A."/>
        </authorList>
    </citation>
    <scope>NUCLEOTIDE SEQUENCE [LARGE SCALE GENOMIC DNA]</scope>
    <source>
        <strain evidence="3 4">SSC/2</strain>
    </source>
</reference>
<dbReference type="InterPro" id="IPR032834">
    <property type="entry name" value="NatK-like_C"/>
</dbReference>
<keyword evidence="1" id="KW-0812">Transmembrane</keyword>
<keyword evidence="1" id="KW-0472">Membrane</keyword>
<feature type="transmembrane region" description="Helical" evidence="1">
    <location>
        <begin position="38"/>
        <end position="57"/>
    </location>
</feature>
<proteinExistence type="predicted"/>
<dbReference type="RefSeq" id="WP_015530856.1">
    <property type="nucleotide sequence ID" value="NC_021016.1"/>
</dbReference>
<sequence>MFIDILNIVHNATTLLFGVFASAAFLGIRLNRKNNLTLLLFSCVSGAIHLFVYQLYGTSFAEQLYPLITHIPLVLLLTLYYKYNATISILSILTAYLCCQISNWIGIAAFALTNQQWIYYSVRICITAIVFVLLIHYVSDITAQLLQKPTRSLMILGFMPFVYYIFDYVTSIYTSLLYSGLEIVGEFLGFVLCLTYLMFLFLYFKEYEANKEAEQRNQIIEMKRVQSEKELEALHRSERAVSILRHDMRHFLLSISSYIENNENEKALDYINEVIHTSDKTALQRYCKNNIVNLILSSHEGEMKKKQITFQYTIQIPEKLRISDVDLTALLSNGLENAIHAVSDLPMPKRIIRLDMHMNHDKLLISLKNTYAIKPQIIDGLPYTSEAGHGFGTKSIWYVAEKQNGNCQFMVDDRFFTMRIIL</sequence>